<dbReference type="InterPro" id="IPR017456">
    <property type="entry name" value="CTP_synthase_N"/>
</dbReference>
<feature type="active site" evidence="9">
    <location>
        <position position="519"/>
    </location>
</feature>
<protein>
    <recommendedName>
        <fullName evidence="9">CTP synthase</fullName>
        <ecNumber evidence="9">6.3.4.2</ecNumber>
    </recommendedName>
    <alternativeName>
        <fullName evidence="9">Cytidine 5'-triphosphate synthase</fullName>
    </alternativeName>
    <alternativeName>
        <fullName evidence="9">Cytidine triphosphate synthetase</fullName>
        <shortName evidence="9">CTP synthetase</shortName>
        <shortName evidence="9">CTPS</shortName>
    </alternativeName>
    <alternativeName>
        <fullName evidence="9">UTP--ammonia ligase</fullName>
    </alternativeName>
</protein>
<dbReference type="EC" id="6.3.4.2" evidence="9"/>
<dbReference type="Proteomes" id="UP001596137">
    <property type="component" value="Unassembled WGS sequence"/>
</dbReference>
<dbReference type="CDD" id="cd03113">
    <property type="entry name" value="CTPS_N"/>
    <property type="match status" value="1"/>
</dbReference>
<feature type="binding site" evidence="9">
    <location>
        <position position="19"/>
    </location>
    <ligand>
        <name>CTP</name>
        <dbReference type="ChEBI" id="CHEBI:37563"/>
        <note>allosteric inhibitor</note>
    </ligand>
</feature>
<dbReference type="InterPro" id="IPR017926">
    <property type="entry name" value="GATASE"/>
</dbReference>
<dbReference type="Gene3D" id="3.40.50.300">
    <property type="entry name" value="P-loop containing nucleotide triphosphate hydrolases"/>
    <property type="match status" value="1"/>
</dbReference>
<keyword evidence="13" id="KW-1185">Reference proteome</keyword>
<feature type="binding site" evidence="9">
    <location>
        <position position="408"/>
    </location>
    <ligand>
        <name>L-glutamine</name>
        <dbReference type="ChEBI" id="CHEBI:58359"/>
    </ligand>
</feature>
<evidence type="ECO:0000256" key="4">
    <source>
        <dbReference type="ARBA" id="ARBA00022741"/>
    </source>
</evidence>
<comment type="function">
    <text evidence="9">Catalyzes the ATP-dependent amination of UTP to CTP with either L-glutamine or ammonia as the source of nitrogen. Regulates intracellular CTP levels through interactions with the four ribonucleotide triphosphates.</text>
</comment>
<feature type="active site" evidence="9">
    <location>
        <position position="517"/>
    </location>
</feature>
<feature type="region of interest" description="Amidoligase domain" evidence="9">
    <location>
        <begin position="1"/>
        <end position="271"/>
    </location>
</feature>
<feature type="active site" description="Nucleophile; for glutamine hydrolysis" evidence="9">
    <location>
        <position position="384"/>
    </location>
</feature>
<dbReference type="EMBL" id="JBHSRF010000026">
    <property type="protein sequence ID" value="MFC6083238.1"/>
    <property type="molecule type" value="Genomic_DNA"/>
</dbReference>
<dbReference type="NCBIfam" id="TIGR00337">
    <property type="entry name" value="PyrG"/>
    <property type="match status" value="1"/>
</dbReference>
<evidence type="ECO:0000259" key="10">
    <source>
        <dbReference type="Pfam" id="PF00117"/>
    </source>
</evidence>
<dbReference type="SUPFAM" id="SSF52317">
    <property type="entry name" value="Class I glutamine amidotransferase-like"/>
    <property type="match status" value="1"/>
</dbReference>
<dbReference type="InterPro" id="IPR027417">
    <property type="entry name" value="P-loop_NTPase"/>
</dbReference>
<feature type="binding site" evidence="9">
    <location>
        <position position="77"/>
    </location>
    <ligand>
        <name>ATP</name>
        <dbReference type="ChEBI" id="CHEBI:30616"/>
    </ligand>
</feature>
<evidence type="ECO:0000313" key="13">
    <source>
        <dbReference type="Proteomes" id="UP001596137"/>
    </source>
</evidence>
<dbReference type="RefSeq" id="WP_380754882.1">
    <property type="nucleotide sequence ID" value="NZ_JBHSRF010000026.1"/>
</dbReference>
<feature type="binding site" evidence="9">
    <location>
        <begin position="385"/>
        <end position="388"/>
    </location>
    <ligand>
        <name>L-glutamine</name>
        <dbReference type="ChEBI" id="CHEBI:58359"/>
    </ligand>
</feature>
<feature type="binding site" evidence="9">
    <location>
        <begin position="192"/>
        <end position="197"/>
    </location>
    <ligand>
        <name>UTP</name>
        <dbReference type="ChEBI" id="CHEBI:46398"/>
    </ligand>
</feature>
<evidence type="ECO:0000256" key="8">
    <source>
        <dbReference type="ARBA" id="ARBA00047781"/>
    </source>
</evidence>
<feature type="binding site" evidence="9">
    <location>
        <position position="228"/>
    </location>
    <ligand>
        <name>UTP</name>
        <dbReference type="ChEBI" id="CHEBI:46398"/>
    </ligand>
</feature>
<keyword evidence="9" id="KW-0479">Metal-binding</keyword>
<feature type="binding site" evidence="9">
    <location>
        <begin position="192"/>
        <end position="197"/>
    </location>
    <ligand>
        <name>CTP</name>
        <dbReference type="ChEBI" id="CHEBI:37563"/>
        <note>allosteric inhibitor</note>
    </ligand>
</feature>
<dbReference type="SUPFAM" id="SSF52540">
    <property type="entry name" value="P-loop containing nucleoside triphosphate hydrolases"/>
    <property type="match status" value="1"/>
</dbReference>
<comment type="caution">
    <text evidence="12">The sequence shown here is derived from an EMBL/GenBank/DDBJ whole genome shotgun (WGS) entry which is preliminary data.</text>
</comment>
<evidence type="ECO:0000256" key="7">
    <source>
        <dbReference type="ARBA" id="ARBA00022975"/>
    </source>
</evidence>
<gene>
    <name evidence="9" type="primary">pyrG</name>
    <name evidence="12" type="ORF">ACFP1K_18845</name>
</gene>
<feature type="binding site" evidence="9">
    <location>
        <position position="246"/>
    </location>
    <ligand>
        <name>ATP</name>
        <dbReference type="ChEBI" id="CHEBI:30616"/>
    </ligand>
</feature>
<dbReference type="InterPro" id="IPR029062">
    <property type="entry name" value="Class_I_gatase-like"/>
</dbReference>
<dbReference type="InterPro" id="IPR004468">
    <property type="entry name" value="CTP_synthase"/>
</dbReference>
<dbReference type="Pfam" id="PF06418">
    <property type="entry name" value="CTP_synth_N"/>
    <property type="match status" value="1"/>
</dbReference>
<dbReference type="InterPro" id="IPR033828">
    <property type="entry name" value="GATase1_CTP_Synthase"/>
</dbReference>
<dbReference type="Gene3D" id="3.40.50.880">
    <property type="match status" value="1"/>
</dbReference>
<evidence type="ECO:0000256" key="9">
    <source>
        <dbReference type="HAMAP-Rule" id="MF_01227"/>
    </source>
</evidence>
<comment type="catalytic activity">
    <reaction evidence="8 9">
        <text>UTP + L-glutamine + ATP + H2O = CTP + L-glutamate + ADP + phosphate + 2 H(+)</text>
        <dbReference type="Rhea" id="RHEA:26426"/>
        <dbReference type="ChEBI" id="CHEBI:15377"/>
        <dbReference type="ChEBI" id="CHEBI:15378"/>
        <dbReference type="ChEBI" id="CHEBI:29985"/>
        <dbReference type="ChEBI" id="CHEBI:30616"/>
        <dbReference type="ChEBI" id="CHEBI:37563"/>
        <dbReference type="ChEBI" id="CHEBI:43474"/>
        <dbReference type="ChEBI" id="CHEBI:46398"/>
        <dbReference type="ChEBI" id="CHEBI:58359"/>
        <dbReference type="ChEBI" id="CHEBI:456216"/>
        <dbReference type="EC" id="6.3.4.2"/>
    </reaction>
</comment>
<reference evidence="13" key="1">
    <citation type="journal article" date="2019" name="Int. J. Syst. Evol. Microbiol.">
        <title>The Global Catalogue of Microorganisms (GCM) 10K type strain sequencing project: providing services to taxonomists for standard genome sequencing and annotation.</title>
        <authorList>
            <consortium name="The Broad Institute Genomics Platform"/>
            <consortium name="The Broad Institute Genome Sequencing Center for Infectious Disease"/>
            <person name="Wu L."/>
            <person name="Ma J."/>
        </authorList>
    </citation>
    <scope>NUCLEOTIDE SEQUENCE [LARGE SCALE GENOMIC DNA]</scope>
    <source>
        <strain evidence="13">JCM 30346</strain>
    </source>
</reference>
<feature type="binding site" evidence="9">
    <location>
        <position position="228"/>
    </location>
    <ligand>
        <name>CTP</name>
        <dbReference type="ChEBI" id="CHEBI:37563"/>
        <note>allosteric inhibitor</note>
    </ligand>
</feature>
<feature type="domain" description="CTP synthase N-terminal" evidence="11">
    <location>
        <begin position="9"/>
        <end position="271"/>
    </location>
</feature>
<feature type="binding site" evidence="9">
    <location>
        <position position="19"/>
    </location>
    <ligand>
        <name>UTP</name>
        <dbReference type="ChEBI" id="CHEBI:46398"/>
    </ligand>
</feature>
<keyword evidence="5 9" id="KW-0067">ATP-binding</keyword>
<evidence type="ECO:0000256" key="5">
    <source>
        <dbReference type="ARBA" id="ARBA00022840"/>
    </source>
</evidence>
<feature type="domain" description="Glutamine amidotransferase" evidence="10">
    <location>
        <begin position="306"/>
        <end position="535"/>
    </location>
</feature>
<accession>A0ABW1NK21</accession>
<feature type="binding site" evidence="9">
    <location>
        <position position="145"/>
    </location>
    <ligand>
        <name>Mg(2+)</name>
        <dbReference type="ChEBI" id="CHEBI:18420"/>
    </ligand>
</feature>
<comment type="activity regulation">
    <text evidence="9">Allosterically activated by GTP, when glutamine is the substrate; GTP has no effect on the reaction when ammonia is the substrate. The allosteric effector GTP functions by stabilizing the protein conformation that binds the tetrahedral intermediate(s) formed during glutamine hydrolysis. Inhibited by the product CTP, via allosteric rather than competitive inhibition.</text>
</comment>
<evidence type="ECO:0000256" key="6">
    <source>
        <dbReference type="ARBA" id="ARBA00022962"/>
    </source>
</evidence>
<keyword evidence="3 9" id="KW-0436">Ligase</keyword>
<feature type="binding site" evidence="9">
    <location>
        <position position="357"/>
    </location>
    <ligand>
        <name>L-glutamine</name>
        <dbReference type="ChEBI" id="CHEBI:58359"/>
    </ligand>
</feature>
<evidence type="ECO:0000313" key="12">
    <source>
        <dbReference type="EMBL" id="MFC6083238.1"/>
    </source>
</evidence>
<comment type="subunit">
    <text evidence="9">Homotetramer.</text>
</comment>
<dbReference type="HAMAP" id="MF_01227">
    <property type="entry name" value="PyrG"/>
    <property type="match status" value="1"/>
</dbReference>
<dbReference type="PANTHER" id="PTHR11550:SF0">
    <property type="entry name" value="CTP SYNTHASE-RELATED"/>
    <property type="match status" value="1"/>
</dbReference>
<comment type="caution">
    <text evidence="9">Lacks conserved residue(s) required for the propagation of feature annotation.</text>
</comment>
<evidence type="ECO:0000256" key="3">
    <source>
        <dbReference type="ARBA" id="ARBA00022598"/>
    </source>
</evidence>
<comment type="catalytic activity">
    <reaction evidence="9">
        <text>L-glutamine + H2O = L-glutamate + NH4(+)</text>
        <dbReference type="Rhea" id="RHEA:15889"/>
        <dbReference type="ChEBI" id="CHEBI:15377"/>
        <dbReference type="ChEBI" id="CHEBI:28938"/>
        <dbReference type="ChEBI" id="CHEBI:29985"/>
        <dbReference type="ChEBI" id="CHEBI:58359"/>
    </reaction>
</comment>
<feature type="binding site" evidence="9">
    <location>
        <position position="469"/>
    </location>
    <ligand>
        <name>L-glutamine</name>
        <dbReference type="ChEBI" id="CHEBI:58359"/>
    </ligand>
</feature>
<comment type="miscellaneous">
    <text evidence="9">CTPSs have evolved a hybrid strategy for distinguishing between UTP and CTP. The overlapping regions of the product feedback inhibitory and substrate sites recognize a common feature in both compounds, the triphosphate moiety. To differentiate isosteric substrate and product pyrimidine rings, an additional pocket far from the expected kinase/ligase catalytic site, specifically recognizes the cytosine and ribose portions of the product inhibitor.</text>
</comment>
<dbReference type="CDD" id="cd01746">
    <property type="entry name" value="GATase1_CTP_Synthase"/>
    <property type="match status" value="1"/>
</dbReference>
<evidence type="ECO:0000259" key="11">
    <source>
        <dbReference type="Pfam" id="PF06418"/>
    </source>
</evidence>
<comment type="catalytic activity">
    <reaction evidence="9">
        <text>UTP + NH4(+) + ATP = CTP + ADP + phosphate + 2 H(+)</text>
        <dbReference type="Rhea" id="RHEA:16597"/>
        <dbReference type="ChEBI" id="CHEBI:15378"/>
        <dbReference type="ChEBI" id="CHEBI:28938"/>
        <dbReference type="ChEBI" id="CHEBI:30616"/>
        <dbReference type="ChEBI" id="CHEBI:37563"/>
        <dbReference type="ChEBI" id="CHEBI:43474"/>
        <dbReference type="ChEBI" id="CHEBI:46398"/>
        <dbReference type="ChEBI" id="CHEBI:456216"/>
    </reaction>
</comment>
<dbReference type="Pfam" id="PF00117">
    <property type="entry name" value="GATase"/>
    <property type="match status" value="1"/>
</dbReference>
<keyword evidence="6 9" id="KW-0315">Glutamine amidotransferase</keyword>
<keyword evidence="9" id="KW-0460">Magnesium</keyword>
<sequence>MTCEVESLKYIFVTGGVVSSLGKGLTGASLGTLLAARSVRVTMQKLDPYLNVDPGTMNPLQHGEVFVTEDGAEADLDIGHYERFLDVDLSAVASITTGKIYSEVLARERRGGYLGETVQVIPHITDEIKANIRRAAHDVDVVITEVGGTVGDIESLPFLEAIRQLRHEEGPGNVFHLHVSLVPYLGASQELKTKPTQHSVAALRSLGIRPDALVLRADRAIPDKLKHKIAAACDVETEAVVAAIDAASIYDIPRALHAEGLDGVVIGKLGLAAGEIDWTRWDDLVGQVHHPLHEVTVAVVGKYVELPDAYLSVAEALRAGGFAHQARVRLHWVDAEACLPSPKAVLHDADAIVIPGGFGGRGVAGKIAAVTYAREQQVPMLGLCLGLQCVVIEAARSLAGMPDADSTEFRPDTPHPVISTMADQVAAVSGEADLGGSMRLGGYLAVLAEGTLVHELYGTTVVRERHRHRYEVTNQYREELAQRAGLVFSGTSPDGVLVEFVEYSRAIHPFLVATQAHPEFRSRPTRPHPLFSGLIGAALNRRNL</sequence>
<organism evidence="12 13">
    <name type="scientific">Sphaerisporangium aureirubrum</name>
    <dbReference type="NCBI Taxonomy" id="1544736"/>
    <lineage>
        <taxon>Bacteria</taxon>
        <taxon>Bacillati</taxon>
        <taxon>Actinomycetota</taxon>
        <taxon>Actinomycetes</taxon>
        <taxon>Streptosporangiales</taxon>
        <taxon>Streptosporangiaceae</taxon>
        <taxon>Sphaerisporangium</taxon>
    </lineage>
</organism>
<name>A0ABW1NK21_9ACTN</name>
<feature type="binding site" evidence="9">
    <location>
        <begin position="152"/>
        <end position="154"/>
    </location>
    <ligand>
        <name>CTP</name>
        <dbReference type="ChEBI" id="CHEBI:37563"/>
        <note>allosteric inhibitor</note>
    </ligand>
</feature>
<dbReference type="NCBIfam" id="NF003792">
    <property type="entry name" value="PRK05380.1"/>
    <property type="match status" value="1"/>
</dbReference>
<dbReference type="PANTHER" id="PTHR11550">
    <property type="entry name" value="CTP SYNTHASE"/>
    <property type="match status" value="1"/>
</dbReference>
<feature type="binding site" evidence="9">
    <location>
        <begin position="20"/>
        <end position="25"/>
    </location>
    <ligand>
        <name>ATP</name>
        <dbReference type="ChEBI" id="CHEBI:30616"/>
    </ligand>
</feature>
<feature type="binding site" evidence="9">
    <location>
        <position position="77"/>
    </location>
    <ligand>
        <name>Mg(2+)</name>
        <dbReference type="ChEBI" id="CHEBI:18420"/>
    </ligand>
</feature>
<proteinExistence type="inferred from homology"/>
<dbReference type="GO" id="GO:0003883">
    <property type="term" value="F:CTP synthase activity"/>
    <property type="evidence" value="ECO:0007669"/>
    <property type="project" value="UniProtKB-EC"/>
</dbReference>
<keyword evidence="7 9" id="KW-0665">Pyrimidine biosynthesis</keyword>
<evidence type="ECO:0000256" key="2">
    <source>
        <dbReference type="ARBA" id="ARBA00007533"/>
    </source>
</evidence>
<comment type="similarity">
    <text evidence="2 9">Belongs to the CTP synthase family.</text>
</comment>
<comment type="pathway">
    <text evidence="1 9">Pyrimidine metabolism; CTP biosynthesis via de novo pathway; CTP from UDP: step 2/2.</text>
</comment>
<keyword evidence="4 9" id="KW-0547">Nucleotide-binding</keyword>
<dbReference type="PROSITE" id="PS51273">
    <property type="entry name" value="GATASE_TYPE_1"/>
    <property type="match status" value="1"/>
</dbReference>
<evidence type="ECO:0000256" key="1">
    <source>
        <dbReference type="ARBA" id="ARBA00005171"/>
    </source>
</evidence>